<evidence type="ECO:0000256" key="9">
    <source>
        <dbReference type="ARBA" id="ARBA00023146"/>
    </source>
</evidence>
<dbReference type="HAMAP" id="MF_02076">
    <property type="entry name" value="Glu_tRNA_synth_type2"/>
    <property type="match status" value="1"/>
</dbReference>
<evidence type="ECO:0000259" key="16">
    <source>
        <dbReference type="Pfam" id="PF03950"/>
    </source>
</evidence>
<dbReference type="STRING" id="2880.D7FN57"/>
<feature type="domain" description="Glutamyl/glutaminyl-tRNA synthetase class Ib catalytic" evidence="15">
    <location>
        <begin position="347"/>
        <end position="649"/>
    </location>
</feature>
<evidence type="ECO:0000259" key="15">
    <source>
        <dbReference type="Pfam" id="PF00749"/>
    </source>
</evidence>
<evidence type="ECO:0000256" key="6">
    <source>
        <dbReference type="ARBA" id="ARBA00022741"/>
    </source>
</evidence>
<evidence type="ECO:0000256" key="12">
    <source>
        <dbReference type="RuleBase" id="RU363037"/>
    </source>
</evidence>
<name>D7FN57_ECTSI</name>
<dbReference type="Pfam" id="PF20974">
    <property type="entry name" value="tRNA-synt_1c_C2"/>
    <property type="match status" value="1"/>
</dbReference>
<evidence type="ECO:0000256" key="5">
    <source>
        <dbReference type="ARBA" id="ARBA00022598"/>
    </source>
</evidence>
<dbReference type="FunCoup" id="D7FN57">
    <property type="interactions" value="338"/>
</dbReference>
<dbReference type="GO" id="GO:0005829">
    <property type="term" value="C:cytosol"/>
    <property type="evidence" value="ECO:0007669"/>
    <property type="project" value="TreeGrafter"/>
</dbReference>
<feature type="domain" description="Glutamyl/glutaminyl-tRNA synthetase class Ib anti-codon binding" evidence="16">
    <location>
        <begin position="654"/>
        <end position="744"/>
    </location>
</feature>
<evidence type="ECO:0000256" key="13">
    <source>
        <dbReference type="SAM" id="MobiDB-lite"/>
    </source>
</evidence>
<dbReference type="InterPro" id="IPR036282">
    <property type="entry name" value="Glutathione-S-Trfase_C_sf"/>
</dbReference>
<dbReference type="SUPFAM" id="SSF50715">
    <property type="entry name" value="Ribosomal protein L25-like"/>
    <property type="match status" value="1"/>
</dbReference>
<evidence type="ECO:0000256" key="3">
    <source>
        <dbReference type="ARBA" id="ARBA00012835"/>
    </source>
</evidence>
<dbReference type="GO" id="GO:0017102">
    <property type="term" value="C:methionyl glutamyl tRNA synthetase complex"/>
    <property type="evidence" value="ECO:0007669"/>
    <property type="project" value="TreeGrafter"/>
</dbReference>
<comment type="similarity">
    <text evidence="2">Belongs to the class-I aminoacyl-tRNA synthetase family. Glutamate--tRNA ligase type 2 subfamily.</text>
</comment>
<dbReference type="InterPro" id="IPR020059">
    <property type="entry name" value="Glu/Gln-tRNA-synth_Ib_codon-bd"/>
</dbReference>
<comment type="catalytic activity">
    <reaction evidence="11">
        <text>tRNA(Glu) + L-glutamate + ATP = L-glutamyl-tRNA(Glu) + AMP + diphosphate</text>
        <dbReference type="Rhea" id="RHEA:23540"/>
        <dbReference type="Rhea" id="RHEA-COMP:9663"/>
        <dbReference type="Rhea" id="RHEA-COMP:9680"/>
        <dbReference type="ChEBI" id="CHEBI:29985"/>
        <dbReference type="ChEBI" id="CHEBI:30616"/>
        <dbReference type="ChEBI" id="CHEBI:33019"/>
        <dbReference type="ChEBI" id="CHEBI:78442"/>
        <dbReference type="ChEBI" id="CHEBI:78520"/>
        <dbReference type="ChEBI" id="CHEBI:456215"/>
        <dbReference type="EC" id="6.1.1.17"/>
    </reaction>
</comment>
<evidence type="ECO:0000259" key="14">
    <source>
        <dbReference type="Pfam" id="PF00043"/>
    </source>
</evidence>
<dbReference type="GO" id="GO:0005524">
    <property type="term" value="F:ATP binding"/>
    <property type="evidence" value="ECO:0007669"/>
    <property type="project" value="UniProtKB-KW"/>
</dbReference>
<dbReference type="OMA" id="CPVVDSH"/>
<evidence type="ECO:0000256" key="10">
    <source>
        <dbReference type="ARBA" id="ARBA00030865"/>
    </source>
</evidence>
<sequence>MATLQEVEAEIKEIAAKITELKAAGGADPALIKQHVAELLAAKAKFADLNGGVPYDPPKPAKKVKGPAKTPAPERAPGEKSKKEQQRELKKAQKEAAKAAKKAAVAGGGDPGAPNAAAPVSTARGMPDGAAPAASAATAAATTAQATVQFCSAMPPTVAHAACSLTETKLTFAAGEQSMPCLRLPDGRSVSGDLAIARHVARSSTSPAAAGLLGGADPVEASVVDQWLDLSQTHDLVGLASTLDAHLAPRTYLAGHELSLADVAVYVSLSGSRFSPPEELPHLSRWFALVGGVKAVSSAKGAIMALSKSAGGKGKSTSRGLSGGGGGGGTKKLLQGCPPLEGAIDGQVVTRFPPEPSGYLHIGHVKACLLNQYYAQHYGGKMIVRFDDTNPSKEKEEYAASIVQDLATLGIRADMVTYTSDRFEEFKDYALGMIKKGDAYMDDTPQEVMKDERMSFKASAKRDTHVKENLRLFQLLLKGDKEAEPYCLRAKADYASVNGTMRDPVMYRMNATPHHRTGTKHKAYPTYDFACPIIDSIEGVTHACRTTEYQDRDEQYAWFQEKLGLRKVVVHSYARMNFMRTVLSKRHLGWFVEEGRVEGWDDPRFPTVQGVIRRGVSPAALRDFMLMQGASKKVTNMEWDKFWSTNKKKYEQTAHRYMGVFKDTCVELDIENAPAGDVVSIPVALHPKHPEIGQRAMRLSSVALLEGGDADALAEGEEVTLKNWGNVKIKKVDKDATGKAVKLSGEFIPNGDFKSTKKLTWLAKVPDLVPMVLVEFDYLVTKDKIEDGENFKDFLNPVTRAETAGLGDPGLRNMREGDVVQLERRGFFRADKPYRGEGKPLVLFMIPDGKTQAMSTLASTLKHV</sequence>
<gene>
    <name evidence="18" type="primary">GLURS</name>
    <name evidence="18" type="ORF">Esi_0175_0027</name>
</gene>
<accession>D7FN57</accession>
<dbReference type="InterPro" id="IPR014729">
    <property type="entry name" value="Rossmann-like_a/b/a_fold"/>
</dbReference>
<dbReference type="Pfam" id="PF03950">
    <property type="entry name" value="tRNA-synt_1c_C"/>
    <property type="match status" value="1"/>
</dbReference>
<dbReference type="GO" id="GO:0004818">
    <property type="term" value="F:glutamate-tRNA ligase activity"/>
    <property type="evidence" value="ECO:0007669"/>
    <property type="project" value="UniProtKB-EC"/>
</dbReference>
<dbReference type="InterPro" id="IPR050132">
    <property type="entry name" value="Gln/Glu-tRNA_Ligase"/>
</dbReference>
<evidence type="ECO:0000259" key="17">
    <source>
        <dbReference type="Pfam" id="PF20974"/>
    </source>
</evidence>
<dbReference type="PRINTS" id="PR00987">
    <property type="entry name" value="TRNASYNTHGLU"/>
</dbReference>
<dbReference type="SUPFAM" id="SSF52374">
    <property type="entry name" value="Nucleotidylyl transferase"/>
    <property type="match status" value="1"/>
</dbReference>
<comment type="subcellular location">
    <subcellularLocation>
        <location evidence="1">Cytoplasm</location>
    </subcellularLocation>
</comment>
<dbReference type="Pfam" id="PF00749">
    <property type="entry name" value="tRNA-synt_1c"/>
    <property type="match status" value="1"/>
</dbReference>
<dbReference type="EMBL" id="FN649741">
    <property type="protein sequence ID" value="CBJ30118.1"/>
    <property type="molecule type" value="Genomic_DNA"/>
</dbReference>
<keyword evidence="9 12" id="KW-0030">Aminoacyl-tRNA synthetase</keyword>
<dbReference type="CDD" id="cd10289">
    <property type="entry name" value="GST_C_AaRS_like"/>
    <property type="match status" value="1"/>
</dbReference>
<dbReference type="Pfam" id="PF00043">
    <property type="entry name" value="GST_C"/>
    <property type="match status" value="1"/>
</dbReference>
<dbReference type="Gene3D" id="1.10.287.10">
    <property type="entry name" value="S15/NS1, RNA-binding"/>
    <property type="match status" value="1"/>
</dbReference>
<keyword evidence="7 12" id="KW-0067">ATP-binding</keyword>
<evidence type="ECO:0000256" key="7">
    <source>
        <dbReference type="ARBA" id="ARBA00022840"/>
    </source>
</evidence>
<keyword evidence="6 12" id="KW-0547">Nucleotide-binding</keyword>
<dbReference type="Gene3D" id="2.40.240.10">
    <property type="entry name" value="Ribosomal Protein L25, Chain P"/>
    <property type="match status" value="2"/>
</dbReference>
<dbReference type="FunFam" id="2.40.240.10:FF:000004">
    <property type="entry name" value="Glutamyl-tRNA synthetase, cytoplasmic"/>
    <property type="match status" value="1"/>
</dbReference>
<dbReference type="AlphaFoldDB" id="D7FN57"/>
<dbReference type="EC" id="6.1.1.17" evidence="3"/>
<feature type="compositionally biased region" description="Basic and acidic residues" evidence="13">
    <location>
        <begin position="76"/>
        <end position="98"/>
    </location>
</feature>
<dbReference type="Gene3D" id="1.20.1050.130">
    <property type="match status" value="1"/>
</dbReference>
<keyword evidence="4" id="KW-0963">Cytoplasm</keyword>
<reference evidence="18 19" key="1">
    <citation type="journal article" date="2010" name="Nature">
        <title>The Ectocarpus genome and the independent evolution of multicellularity in brown algae.</title>
        <authorList>
            <person name="Cock J.M."/>
            <person name="Sterck L."/>
            <person name="Rouze P."/>
            <person name="Scornet D."/>
            <person name="Allen A.E."/>
            <person name="Amoutzias G."/>
            <person name="Anthouard V."/>
            <person name="Artiguenave F."/>
            <person name="Aury J.M."/>
            <person name="Badger J.H."/>
            <person name="Beszteri B."/>
            <person name="Billiau K."/>
            <person name="Bonnet E."/>
            <person name="Bothwell J.H."/>
            <person name="Bowler C."/>
            <person name="Boyen C."/>
            <person name="Brownlee C."/>
            <person name="Carrano C.J."/>
            <person name="Charrier B."/>
            <person name="Cho G.Y."/>
            <person name="Coelho S.M."/>
            <person name="Collen J."/>
            <person name="Corre E."/>
            <person name="Da Silva C."/>
            <person name="Delage L."/>
            <person name="Delaroque N."/>
            <person name="Dittami S.M."/>
            <person name="Doulbeau S."/>
            <person name="Elias M."/>
            <person name="Farnham G."/>
            <person name="Gachon C.M."/>
            <person name="Gschloessl B."/>
            <person name="Heesch S."/>
            <person name="Jabbari K."/>
            <person name="Jubin C."/>
            <person name="Kawai H."/>
            <person name="Kimura K."/>
            <person name="Kloareg B."/>
            <person name="Kupper F.C."/>
            <person name="Lang D."/>
            <person name="Le Bail A."/>
            <person name="Leblanc C."/>
            <person name="Lerouge P."/>
            <person name="Lohr M."/>
            <person name="Lopez P.J."/>
            <person name="Martens C."/>
            <person name="Maumus F."/>
            <person name="Michel G."/>
            <person name="Miranda-Saavedra D."/>
            <person name="Morales J."/>
            <person name="Moreau H."/>
            <person name="Motomura T."/>
            <person name="Nagasato C."/>
            <person name="Napoli C.A."/>
            <person name="Nelson D.R."/>
            <person name="Nyvall-Collen P."/>
            <person name="Peters A.F."/>
            <person name="Pommier C."/>
            <person name="Potin P."/>
            <person name="Poulain J."/>
            <person name="Quesneville H."/>
            <person name="Read B."/>
            <person name="Rensing S.A."/>
            <person name="Ritter A."/>
            <person name="Rousvoal S."/>
            <person name="Samanta M."/>
            <person name="Samson G."/>
            <person name="Schroeder D.C."/>
            <person name="Segurens B."/>
            <person name="Strittmatter M."/>
            <person name="Tonon T."/>
            <person name="Tregear J.W."/>
            <person name="Valentin K."/>
            <person name="von Dassow P."/>
            <person name="Yamagishi T."/>
            <person name="Van de Peer Y."/>
            <person name="Wincker P."/>
        </authorList>
    </citation>
    <scope>NUCLEOTIDE SEQUENCE [LARGE SCALE GENOMIC DNA]</scope>
    <source>
        <strain evidence="19">Ec32 / CCAP1310/4</strain>
    </source>
</reference>
<dbReference type="InterPro" id="IPR001412">
    <property type="entry name" value="aa-tRNA-synth_I_CS"/>
</dbReference>
<evidence type="ECO:0000256" key="11">
    <source>
        <dbReference type="ARBA" id="ARBA00048351"/>
    </source>
</evidence>
<keyword evidence="5 12" id="KW-0436">Ligase</keyword>
<dbReference type="GO" id="GO:0006424">
    <property type="term" value="P:glutamyl-tRNA aminoacylation"/>
    <property type="evidence" value="ECO:0007669"/>
    <property type="project" value="InterPro"/>
</dbReference>
<evidence type="ECO:0000256" key="4">
    <source>
        <dbReference type="ARBA" id="ARBA00022490"/>
    </source>
</evidence>
<dbReference type="InterPro" id="IPR049437">
    <property type="entry name" value="tRNA-synt_1c_C2"/>
</dbReference>
<dbReference type="InterPro" id="IPR020058">
    <property type="entry name" value="Glu/Gln-tRNA-synth_Ib_cat-dom"/>
</dbReference>
<organism evidence="18 19">
    <name type="scientific">Ectocarpus siliculosus</name>
    <name type="common">Brown alga</name>
    <name type="synonym">Conferva siliculosa</name>
    <dbReference type="NCBI Taxonomy" id="2880"/>
    <lineage>
        <taxon>Eukaryota</taxon>
        <taxon>Sar</taxon>
        <taxon>Stramenopiles</taxon>
        <taxon>Ochrophyta</taxon>
        <taxon>PX clade</taxon>
        <taxon>Phaeophyceae</taxon>
        <taxon>Ectocarpales</taxon>
        <taxon>Ectocarpaceae</taxon>
        <taxon>Ectocarpus</taxon>
    </lineage>
</organism>
<keyword evidence="19" id="KW-1185">Reference proteome</keyword>
<dbReference type="InterPro" id="IPR004526">
    <property type="entry name" value="Glu-tRNA-synth_arc/euk"/>
</dbReference>
<feature type="domain" description="tRNA synthetases class I (E and Q) anti-codon binding" evidence="17">
    <location>
        <begin position="759"/>
        <end position="831"/>
    </location>
</feature>
<dbReference type="InterPro" id="IPR004046">
    <property type="entry name" value="GST_C"/>
</dbReference>
<evidence type="ECO:0000313" key="18">
    <source>
        <dbReference type="EMBL" id="CBJ30118.1"/>
    </source>
</evidence>
<dbReference type="PANTHER" id="PTHR43097:SF5">
    <property type="entry name" value="GLUTAMATE--TRNA LIGASE"/>
    <property type="match status" value="1"/>
</dbReference>
<evidence type="ECO:0000256" key="8">
    <source>
        <dbReference type="ARBA" id="ARBA00022917"/>
    </source>
</evidence>
<dbReference type="NCBIfam" id="TIGR00463">
    <property type="entry name" value="gltX_arch"/>
    <property type="match status" value="1"/>
</dbReference>
<dbReference type="InterPro" id="IPR011035">
    <property type="entry name" value="Ribosomal_bL25/Gln-tRNA_synth"/>
</dbReference>
<dbReference type="eggNOG" id="KOG1147">
    <property type="taxonomic scope" value="Eukaryota"/>
</dbReference>
<feature type="region of interest" description="Disordered" evidence="13">
    <location>
        <begin position="49"/>
        <end position="130"/>
    </location>
</feature>
<evidence type="ECO:0000313" key="19">
    <source>
        <dbReference type="Proteomes" id="UP000002630"/>
    </source>
</evidence>
<evidence type="ECO:0000256" key="1">
    <source>
        <dbReference type="ARBA" id="ARBA00004496"/>
    </source>
</evidence>
<evidence type="ECO:0000256" key="2">
    <source>
        <dbReference type="ARBA" id="ARBA00008927"/>
    </source>
</evidence>
<dbReference type="EMBL" id="FN648255">
    <property type="protein sequence ID" value="CBJ30118.1"/>
    <property type="molecule type" value="Genomic_DNA"/>
</dbReference>
<dbReference type="InterPro" id="IPR000924">
    <property type="entry name" value="Glu/Gln-tRNA-synth"/>
</dbReference>
<keyword evidence="8 12" id="KW-0648">Protein biosynthesis</keyword>
<dbReference type="OrthoDB" id="10250478at2759"/>
<dbReference type="SUPFAM" id="SSF47616">
    <property type="entry name" value="GST C-terminal domain-like"/>
    <property type="match status" value="1"/>
</dbReference>
<dbReference type="InterPro" id="IPR020056">
    <property type="entry name" value="Rbsml_bL25/Gln-tRNA_synth_N"/>
</dbReference>
<feature type="domain" description="Glutathione S-transferase C-terminal" evidence="14">
    <location>
        <begin position="240"/>
        <end position="288"/>
    </location>
</feature>
<dbReference type="PROSITE" id="PS00178">
    <property type="entry name" value="AA_TRNA_LIGASE_I"/>
    <property type="match status" value="1"/>
</dbReference>
<dbReference type="FunFam" id="3.40.50.620:FF:000037">
    <property type="entry name" value="Glutamine--tRNA ligase cytoplasmic"/>
    <property type="match status" value="1"/>
</dbReference>
<proteinExistence type="inferred from homology"/>
<dbReference type="Gene3D" id="3.40.50.620">
    <property type="entry name" value="HUPs"/>
    <property type="match status" value="1"/>
</dbReference>
<dbReference type="PANTHER" id="PTHR43097">
    <property type="entry name" value="GLUTAMINE-TRNA LIGASE"/>
    <property type="match status" value="1"/>
</dbReference>
<protein>
    <recommendedName>
        <fullName evidence="3">glutamate--tRNA ligase</fullName>
        <ecNumber evidence="3">6.1.1.17</ecNumber>
    </recommendedName>
    <alternativeName>
        <fullName evidence="10">Glutamyl-tRNA synthetase</fullName>
    </alternativeName>
</protein>
<dbReference type="Proteomes" id="UP000002630">
    <property type="component" value="Linkage Group LG16"/>
</dbReference>
<dbReference type="InParanoid" id="D7FN57"/>